<evidence type="ECO:0000313" key="5">
    <source>
        <dbReference type="Proteomes" id="UP000241158"/>
    </source>
</evidence>
<dbReference type="AlphaFoldDB" id="A0A2P7ARX8"/>
<dbReference type="Proteomes" id="UP000241158">
    <property type="component" value="Unassembled WGS sequence"/>
</dbReference>
<gene>
    <name evidence="4" type="ORF">CU100_16980</name>
</gene>
<dbReference type="EMBL" id="PGGN01000003">
    <property type="protein sequence ID" value="PSH56982.1"/>
    <property type="molecule type" value="Genomic_DNA"/>
</dbReference>
<dbReference type="SMART" id="SM00422">
    <property type="entry name" value="HTH_MERR"/>
    <property type="match status" value="1"/>
</dbReference>
<feature type="region of interest" description="Disordered" evidence="2">
    <location>
        <begin position="128"/>
        <end position="152"/>
    </location>
</feature>
<evidence type="ECO:0000313" key="4">
    <source>
        <dbReference type="EMBL" id="PSH56982.1"/>
    </source>
</evidence>
<keyword evidence="5" id="KW-1185">Reference proteome</keyword>
<reference evidence="5" key="1">
    <citation type="submission" date="2017-11" db="EMBL/GenBank/DDBJ databases">
        <authorList>
            <person name="Kuznetsova I."/>
            <person name="Sazanova A."/>
            <person name="Chirak E."/>
            <person name="Safronova V."/>
            <person name="Willems A."/>
        </authorList>
    </citation>
    <scope>NUCLEOTIDE SEQUENCE [LARGE SCALE GENOMIC DNA]</scope>
    <source>
        <strain evidence="5">PEPV15</strain>
    </source>
</reference>
<evidence type="ECO:0000259" key="3">
    <source>
        <dbReference type="PROSITE" id="PS50937"/>
    </source>
</evidence>
<accession>A0A2P7ARX8</accession>
<dbReference type="CDD" id="cd04781">
    <property type="entry name" value="HTH_MerR-like_sg6"/>
    <property type="match status" value="1"/>
</dbReference>
<proteinExistence type="predicted"/>
<dbReference type="InterPro" id="IPR047057">
    <property type="entry name" value="MerR_fam"/>
</dbReference>
<comment type="caution">
    <text evidence="4">The sequence shown here is derived from an EMBL/GenBank/DDBJ whole genome shotgun (WGS) entry which is preliminary data.</text>
</comment>
<keyword evidence="1" id="KW-0238">DNA-binding</keyword>
<dbReference type="GO" id="GO:0003677">
    <property type="term" value="F:DNA binding"/>
    <property type="evidence" value="ECO:0007669"/>
    <property type="project" value="UniProtKB-KW"/>
</dbReference>
<dbReference type="InterPro" id="IPR000551">
    <property type="entry name" value="MerR-type_HTH_dom"/>
</dbReference>
<dbReference type="RefSeq" id="WP_106717747.1">
    <property type="nucleotide sequence ID" value="NZ_JACHXT010000003.1"/>
</dbReference>
<dbReference type="Pfam" id="PF13411">
    <property type="entry name" value="MerR_1"/>
    <property type="match status" value="1"/>
</dbReference>
<dbReference type="SUPFAM" id="SSF46955">
    <property type="entry name" value="Putative DNA-binding domain"/>
    <property type="match status" value="1"/>
</dbReference>
<dbReference type="Gene3D" id="1.10.1660.10">
    <property type="match status" value="1"/>
</dbReference>
<protein>
    <submittedName>
        <fullName evidence="4">MerR family transcriptional regulator</fullName>
    </submittedName>
</protein>
<name>A0A2P7ARX8_9HYPH</name>
<evidence type="ECO:0000256" key="2">
    <source>
        <dbReference type="SAM" id="MobiDB-lite"/>
    </source>
</evidence>
<dbReference type="OrthoDB" id="9802944at2"/>
<feature type="domain" description="HTH merR-type" evidence="3">
    <location>
        <begin position="1"/>
        <end position="71"/>
    </location>
</feature>
<feature type="compositionally biased region" description="Basic residues" evidence="2">
    <location>
        <begin position="128"/>
        <end position="143"/>
    </location>
</feature>
<dbReference type="GO" id="GO:0003700">
    <property type="term" value="F:DNA-binding transcription factor activity"/>
    <property type="evidence" value="ECO:0007669"/>
    <property type="project" value="InterPro"/>
</dbReference>
<dbReference type="InterPro" id="IPR009061">
    <property type="entry name" value="DNA-bd_dom_put_sf"/>
</dbReference>
<dbReference type="PANTHER" id="PTHR30204:SF97">
    <property type="entry name" value="MERR FAMILY REGULATORY PROTEIN"/>
    <property type="match status" value="1"/>
</dbReference>
<sequence length="152" mass="17103">MKFLDIAEVVMASGLPASTLRYYEEQRLIASAGRHGLRRQYEPEVLSRLALINMARAAGFLLSDVAKIFGRNKELAIPREELRARADALDQKAQEMKALAAMMRHVADCPAPSHLDCSTFQKLLRVGTKHQSRLRRQKHRKRGPLSGKITAI</sequence>
<organism evidence="4 5">
    <name type="scientific">Phyllobacterium endophyticum</name>
    <dbReference type="NCBI Taxonomy" id="1149773"/>
    <lineage>
        <taxon>Bacteria</taxon>
        <taxon>Pseudomonadati</taxon>
        <taxon>Pseudomonadota</taxon>
        <taxon>Alphaproteobacteria</taxon>
        <taxon>Hyphomicrobiales</taxon>
        <taxon>Phyllobacteriaceae</taxon>
        <taxon>Phyllobacterium</taxon>
    </lineage>
</organism>
<dbReference type="PROSITE" id="PS50937">
    <property type="entry name" value="HTH_MERR_2"/>
    <property type="match status" value="1"/>
</dbReference>
<evidence type="ECO:0000256" key="1">
    <source>
        <dbReference type="ARBA" id="ARBA00023125"/>
    </source>
</evidence>
<dbReference type="PANTHER" id="PTHR30204">
    <property type="entry name" value="REDOX-CYCLING DRUG-SENSING TRANSCRIPTIONAL ACTIVATOR SOXR"/>
    <property type="match status" value="1"/>
</dbReference>